<accession>A0AAD5RJR3</accession>
<evidence type="ECO:0000313" key="1">
    <source>
        <dbReference type="EMBL" id="KAJ2895250.1"/>
    </source>
</evidence>
<comment type="caution">
    <text evidence="1">The sequence shown here is derived from an EMBL/GenBank/DDBJ whole genome shotgun (WGS) entry which is preliminary data.</text>
</comment>
<gene>
    <name evidence="1" type="ORF">MKZ38_006750</name>
</gene>
<dbReference type="Pfam" id="PF12224">
    <property type="entry name" value="Amidoligase_2"/>
    <property type="match status" value="1"/>
</dbReference>
<name>A0AAD5RJR3_9PEZI</name>
<dbReference type="PANTHER" id="PTHR36847:SF1">
    <property type="entry name" value="AMIDOLIGASE ENZYME"/>
    <property type="match status" value="1"/>
</dbReference>
<dbReference type="Proteomes" id="UP001201980">
    <property type="component" value="Unassembled WGS sequence"/>
</dbReference>
<dbReference type="AlphaFoldDB" id="A0AAD5RJR3"/>
<proteinExistence type="predicted"/>
<organism evidence="1 2">
    <name type="scientific">Zalerion maritima</name>
    <dbReference type="NCBI Taxonomy" id="339359"/>
    <lineage>
        <taxon>Eukaryota</taxon>
        <taxon>Fungi</taxon>
        <taxon>Dikarya</taxon>
        <taxon>Ascomycota</taxon>
        <taxon>Pezizomycotina</taxon>
        <taxon>Sordariomycetes</taxon>
        <taxon>Lulworthiomycetidae</taxon>
        <taxon>Lulworthiales</taxon>
        <taxon>Lulworthiaceae</taxon>
        <taxon>Zalerion</taxon>
    </lineage>
</organism>
<dbReference type="InterPro" id="IPR022025">
    <property type="entry name" value="Amidoligase_2"/>
</dbReference>
<sequence length="329" mass="36033">MAHTLRFGLEIELLLKDDSWIKHKNWNSVAAAICQSLGSQRVGAHLTNASMTRSETYQEWAISPELTISVDAVKQKNHYGIELVSPVYRKMKSGWGKQLLAIFAIIEKGFSIANTPTTGTHIHVSSATYFSALDVASIAKAGTYFEPALDCLVPKRRRGNNNYWGQSLLNSLPFANTFGIADVWAIIDDAAATGDVLSVVQTVNLVSKSSPRGLGMGATDDFIHGKMFKWNFAPLVECSDGRGAPLGTVEFRQPSGSTNPGHVAQWAFLAVAFVQAAVSGGLGHYDPGTGKRNRKELWMFVKYGARFLSMDSAEVREFKSWIVDTEPEN</sequence>
<evidence type="ECO:0008006" key="3">
    <source>
        <dbReference type="Google" id="ProtNLM"/>
    </source>
</evidence>
<reference evidence="1" key="1">
    <citation type="submission" date="2022-07" db="EMBL/GenBank/DDBJ databases">
        <title>Draft genome sequence of Zalerion maritima ATCC 34329, a (micro)plastics degrading marine fungus.</title>
        <authorList>
            <person name="Paco A."/>
            <person name="Goncalves M.F.M."/>
            <person name="Rocha-Santos T.A.P."/>
            <person name="Alves A."/>
        </authorList>
    </citation>
    <scope>NUCLEOTIDE SEQUENCE</scope>
    <source>
        <strain evidence="1">ATCC 34329</strain>
    </source>
</reference>
<dbReference type="PANTHER" id="PTHR36847">
    <property type="entry name" value="AMIDOLIGASE ENZYME"/>
    <property type="match status" value="1"/>
</dbReference>
<protein>
    <recommendedName>
        <fullName evidence="3">Amidoligase enzyme</fullName>
    </recommendedName>
</protein>
<keyword evidence="2" id="KW-1185">Reference proteome</keyword>
<dbReference type="EMBL" id="JAKWBI020000416">
    <property type="protein sequence ID" value="KAJ2895250.1"/>
    <property type="molecule type" value="Genomic_DNA"/>
</dbReference>
<evidence type="ECO:0000313" key="2">
    <source>
        <dbReference type="Proteomes" id="UP001201980"/>
    </source>
</evidence>